<feature type="transmembrane region" description="Helical" evidence="2">
    <location>
        <begin position="34"/>
        <end position="54"/>
    </location>
</feature>
<keyword evidence="2" id="KW-0472">Membrane</keyword>
<organism evidence="3 4">
    <name type="scientific">Saccharibacillus alkalitolerans</name>
    <dbReference type="NCBI Taxonomy" id="2705290"/>
    <lineage>
        <taxon>Bacteria</taxon>
        <taxon>Bacillati</taxon>
        <taxon>Bacillota</taxon>
        <taxon>Bacilli</taxon>
        <taxon>Bacillales</taxon>
        <taxon>Paenibacillaceae</taxon>
        <taxon>Saccharibacillus</taxon>
    </lineage>
</organism>
<evidence type="ECO:0000313" key="4">
    <source>
        <dbReference type="Proteomes" id="UP000800303"/>
    </source>
</evidence>
<name>A0ABX0FAP6_9BACL</name>
<proteinExistence type="predicted"/>
<keyword evidence="2" id="KW-0812">Transmembrane</keyword>
<accession>A0ABX0FAP6</accession>
<gene>
    <name evidence="3" type="ORF">GYN08_22240</name>
</gene>
<dbReference type="EMBL" id="JAAFGS010000013">
    <property type="protein sequence ID" value="NGZ78017.1"/>
    <property type="molecule type" value="Genomic_DNA"/>
</dbReference>
<comment type="caution">
    <text evidence="3">The sequence shown here is derived from an EMBL/GenBank/DDBJ whole genome shotgun (WGS) entry which is preliminary data.</text>
</comment>
<reference evidence="3 4" key="1">
    <citation type="submission" date="2020-01" db="EMBL/GenBank/DDBJ databases">
        <title>Polyphasic characterisation and genomic insights into a novel alkali tolerant bacterium VR-M41.</title>
        <authorList>
            <person name="Vemuluri V.R."/>
        </authorList>
    </citation>
    <scope>NUCLEOTIDE SEQUENCE [LARGE SCALE GENOMIC DNA]</scope>
    <source>
        <strain evidence="3 4">VR-M41</strain>
    </source>
</reference>
<evidence type="ECO:0000313" key="3">
    <source>
        <dbReference type="EMBL" id="NGZ78017.1"/>
    </source>
</evidence>
<sequence length="58" mass="6509">MLPGNLNNSEEEAARQKAQHAWKETGRSSIKETVIVGLVLAVVFFLIFYGIAYFRTHG</sequence>
<evidence type="ECO:0000256" key="2">
    <source>
        <dbReference type="SAM" id="Phobius"/>
    </source>
</evidence>
<keyword evidence="4" id="KW-1185">Reference proteome</keyword>
<dbReference type="RefSeq" id="WP_166279553.1">
    <property type="nucleotide sequence ID" value="NZ_JAAFGS010000013.1"/>
</dbReference>
<evidence type="ECO:0000256" key="1">
    <source>
        <dbReference type="SAM" id="MobiDB-lite"/>
    </source>
</evidence>
<protein>
    <submittedName>
        <fullName evidence="3">Uncharacterized protein</fullName>
    </submittedName>
</protein>
<dbReference type="Proteomes" id="UP000800303">
    <property type="component" value="Unassembled WGS sequence"/>
</dbReference>
<feature type="region of interest" description="Disordered" evidence="1">
    <location>
        <begin position="1"/>
        <end position="25"/>
    </location>
</feature>
<keyword evidence="2" id="KW-1133">Transmembrane helix</keyword>